<feature type="compositionally biased region" description="Basic residues" evidence="1">
    <location>
        <begin position="1"/>
        <end position="25"/>
    </location>
</feature>
<evidence type="ECO:0000313" key="2">
    <source>
        <dbReference type="EMBL" id="GFH21822.1"/>
    </source>
</evidence>
<dbReference type="Proteomes" id="UP000485058">
    <property type="component" value="Unassembled WGS sequence"/>
</dbReference>
<evidence type="ECO:0000313" key="3">
    <source>
        <dbReference type="Proteomes" id="UP000485058"/>
    </source>
</evidence>
<proteinExistence type="predicted"/>
<reference evidence="2 3" key="1">
    <citation type="submission" date="2020-02" db="EMBL/GenBank/DDBJ databases">
        <title>Draft genome sequence of Haematococcus lacustris strain NIES-144.</title>
        <authorList>
            <person name="Morimoto D."/>
            <person name="Nakagawa S."/>
            <person name="Yoshida T."/>
            <person name="Sawayama S."/>
        </authorList>
    </citation>
    <scope>NUCLEOTIDE SEQUENCE [LARGE SCALE GENOMIC DNA]</scope>
    <source>
        <strain evidence="2 3">NIES-144</strain>
    </source>
</reference>
<keyword evidence="3" id="KW-1185">Reference proteome</keyword>
<comment type="caution">
    <text evidence="2">The sequence shown here is derived from an EMBL/GenBank/DDBJ whole genome shotgun (WGS) entry which is preliminary data.</text>
</comment>
<protein>
    <submittedName>
        <fullName evidence="2">Uncharacterized protein</fullName>
    </submittedName>
</protein>
<evidence type="ECO:0000256" key="1">
    <source>
        <dbReference type="SAM" id="MobiDB-lite"/>
    </source>
</evidence>
<dbReference type="EMBL" id="BLLF01001912">
    <property type="protein sequence ID" value="GFH21822.1"/>
    <property type="molecule type" value="Genomic_DNA"/>
</dbReference>
<feature type="region of interest" description="Disordered" evidence="1">
    <location>
        <begin position="1"/>
        <end position="39"/>
    </location>
</feature>
<gene>
    <name evidence="2" type="ORF">HaLaN_19192</name>
</gene>
<accession>A0A699ZZV9</accession>
<sequence length="68" mass="8614">MKRLMRKQKMSLRQTQMKRRRRSQRQKMSLRQTRRMKRNRTYKQYHNLATLPIVVPIHSRCHLQHCRI</sequence>
<name>A0A699ZZV9_HAELA</name>
<dbReference type="AlphaFoldDB" id="A0A699ZZV9"/>
<organism evidence="2 3">
    <name type="scientific">Haematococcus lacustris</name>
    <name type="common">Green alga</name>
    <name type="synonym">Haematococcus pluvialis</name>
    <dbReference type="NCBI Taxonomy" id="44745"/>
    <lineage>
        <taxon>Eukaryota</taxon>
        <taxon>Viridiplantae</taxon>
        <taxon>Chlorophyta</taxon>
        <taxon>core chlorophytes</taxon>
        <taxon>Chlorophyceae</taxon>
        <taxon>CS clade</taxon>
        <taxon>Chlamydomonadales</taxon>
        <taxon>Haematococcaceae</taxon>
        <taxon>Haematococcus</taxon>
    </lineage>
</organism>